<dbReference type="EMBL" id="CP054490">
    <property type="protein sequence ID" value="QKQ23734.1"/>
    <property type="molecule type" value="Genomic_DNA"/>
</dbReference>
<keyword evidence="2" id="KW-1185">Reference proteome</keyword>
<dbReference type="Pfam" id="PF13711">
    <property type="entry name" value="DUF4160"/>
    <property type="match status" value="1"/>
</dbReference>
<gene>
    <name evidence="1" type="ORF">HUE58_00630</name>
</gene>
<proteinExistence type="predicted"/>
<organism evidence="1 2">
    <name type="scientific">Candidatus Ruthia endofausta</name>
    <dbReference type="NCBI Taxonomy" id="2738852"/>
    <lineage>
        <taxon>Bacteria</taxon>
        <taxon>Pseudomonadati</taxon>
        <taxon>Pseudomonadota</taxon>
        <taxon>Gammaproteobacteria</taxon>
        <taxon>Candidatus Pseudothioglobaceae</taxon>
        <taxon>Candidatus Ruthturnera</taxon>
    </lineage>
</organism>
<sequence>MLVVSMFYEIIIRLYFYDKGKHSVAHIDTEYGKFEASFEIETREAL</sequence>
<evidence type="ECO:0000313" key="2">
    <source>
        <dbReference type="Proteomes" id="UP000509429"/>
    </source>
</evidence>
<dbReference type="AlphaFoldDB" id="A0A6N0HN18"/>
<dbReference type="RefSeq" id="WP_174605174.1">
    <property type="nucleotide sequence ID" value="NZ_CP054490.1"/>
</dbReference>
<dbReference type="Proteomes" id="UP000509429">
    <property type="component" value="Chromosome"/>
</dbReference>
<name>A0A6N0HN18_9GAMM</name>
<accession>A0A6N0HN18</accession>
<protein>
    <submittedName>
        <fullName evidence="1">Uncharacterized protein</fullName>
    </submittedName>
</protein>
<dbReference type="KEGG" id="reo:HUE58_00630"/>
<evidence type="ECO:0000313" key="1">
    <source>
        <dbReference type="EMBL" id="QKQ23734.1"/>
    </source>
</evidence>
<dbReference type="InterPro" id="IPR025427">
    <property type="entry name" value="DUF4160"/>
</dbReference>
<reference evidence="1 2" key="1">
    <citation type="submission" date="2020-05" db="EMBL/GenBank/DDBJ databases">
        <title>Horizontal transmission and recombination maintain forever young bacterial symbiont genomes.</title>
        <authorList>
            <person name="Russell S.L."/>
            <person name="Pepper-Tunick E."/>
            <person name="Svedberg J."/>
            <person name="Byrne A."/>
            <person name="Ruelas Castillo J."/>
            <person name="Vollmers C."/>
            <person name="Beinart R.A."/>
            <person name="Corbett-Detig R."/>
        </authorList>
    </citation>
    <scope>NUCLEOTIDE SEQUENCE [LARGE SCALE GENOMIC DNA]</scope>
    <source>
        <strain evidence="1">JDF_Ridge</strain>
    </source>
</reference>